<keyword evidence="3" id="KW-1185">Reference proteome</keyword>
<evidence type="ECO:0000313" key="2">
    <source>
        <dbReference type="EMBL" id="MEW5289435.1"/>
    </source>
</evidence>
<comment type="caution">
    <text evidence="2">The sequence shown here is derived from an EMBL/GenBank/DDBJ whole genome shotgun (WGS) entry which is preliminary data.</text>
</comment>
<evidence type="ECO:0000313" key="3">
    <source>
        <dbReference type="Proteomes" id="UP001554567"/>
    </source>
</evidence>
<protein>
    <submittedName>
        <fullName evidence="2">Uncharacterized protein</fullName>
    </submittedName>
</protein>
<feature type="chain" id="PRO_5045100241" evidence="1">
    <location>
        <begin position="19"/>
        <end position="158"/>
    </location>
</feature>
<dbReference type="EMBL" id="JBFKZN010000004">
    <property type="protein sequence ID" value="MEW5289435.1"/>
    <property type="molecule type" value="Genomic_DNA"/>
</dbReference>
<proteinExistence type="predicted"/>
<dbReference type="Proteomes" id="UP001554567">
    <property type="component" value="Unassembled WGS sequence"/>
</dbReference>
<dbReference type="RefSeq" id="WP_367167338.1">
    <property type="nucleotide sequence ID" value="NZ_JBFKZN010000004.1"/>
</dbReference>
<reference evidence="2 3" key="1">
    <citation type="submission" date="2024-07" db="EMBL/GenBank/DDBJ databases">
        <authorList>
            <person name="Dulla G.F.J."/>
            <person name="Delorm J.G."/>
        </authorList>
    </citation>
    <scope>NUCLEOTIDE SEQUENCE [LARGE SCALE GENOMIC DNA]</scope>
    <source>
        <strain evidence="2 3">JGD 233</strain>
    </source>
</reference>
<organism evidence="2 3">
    <name type="scientific">Erwinia papayae</name>
    <dbReference type="NCBI Taxonomy" id="206499"/>
    <lineage>
        <taxon>Bacteria</taxon>
        <taxon>Pseudomonadati</taxon>
        <taxon>Pseudomonadota</taxon>
        <taxon>Gammaproteobacteria</taxon>
        <taxon>Enterobacterales</taxon>
        <taxon>Erwiniaceae</taxon>
        <taxon>Erwinia</taxon>
    </lineage>
</organism>
<gene>
    <name evidence="2" type="ORF">ABW286_09615</name>
</gene>
<feature type="signal peptide" evidence="1">
    <location>
        <begin position="1"/>
        <end position="18"/>
    </location>
</feature>
<accession>A0ABV3N0V5</accession>
<keyword evidence="1" id="KW-0732">Signal</keyword>
<evidence type="ECO:0000256" key="1">
    <source>
        <dbReference type="SAM" id="SignalP"/>
    </source>
</evidence>
<sequence length="158" mass="17412">MKYIAIALAIITSPAAMSMQMEGFGANYYQDDASVPEYDTNKDLSPLVIVGNNIFVMEYSTLADIAKTTDVTVNKGEQASWLCLNSKDVNYWFISDNEMGQGELTSVAVARNGGTKGCYSYSGDLSVTINKVPLLGMTLKPQINVPEHYRCKYNQILQ</sequence>
<name>A0ABV3N0V5_9GAMM</name>